<keyword evidence="3" id="KW-0804">Transcription</keyword>
<dbReference type="RefSeq" id="WP_111596709.1">
    <property type="nucleotide sequence ID" value="NZ_QLLL01000002.1"/>
</dbReference>
<dbReference type="Proteomes" id="UP000249547">
    <property type="component" value="Unassembled WGS sequence"/>
</dbReference>
<sequence length="288" mass="33536">MRKSNKVPLQALLEGDYLRVYRMHKELNDLSAIPHRHDHYELMMITGGKGDHAINFKQYPFKVNRVYFIHPGQVHTINEFERDGILILFGETIMQRFLTLHKSEDHFGLLDPFTDTPFVDLDAPSRELYQSILPNIQQELKARQPDEAILFHYVSLLLLAANRRFTQQHTDTKHSTKEREISSQLKRLVEAYYKQEHGVAFYVKKMNLPIKQLNKYCSLTSGLSLYALIQERCLIESKILLQVSALSAKEISYQLGFKDPAYFGRFFKKHTGLTPVGYRAQVALKYQS</sequence>
<feature type="domain" description="HTH araC/xylS-type" evidence="4">
    <location>
        <begin position="183"/>
        <end position="281"/>
    </location>
</feature>
<dbReference type="InterPro" id="IPR003313">
    <property type="entry name" value="AraC-bd"/>
</dbReference>
<reference evidence="5 6" key="1">
    <citation type="submission" date="2018-06" db="EMBL/GenBank/DDBJ databases">
        <title>Genomic Encyclopedia of Archaeal and Bacterial Type Strains, Phase II (KMG-II): from individual species to whole genera.</title>
        <authorList>
            <person name="Goeker M."/>
        </authorList>
    </citation>
    <scope>NUCLEOTIDE SEQUENCE [LARGE SCALE GENOMIC DNA]</scope>
    <source>
        <strain evidence="5 6">DSM 23857</strain>
    </source>
</reference>
<dbReference type="GO" id="GO:0003700">
    <property type="term" value="F:DNA-binding transcription factor activity"/>
    <property type="evidence" value="ECO:0007669"/>
    <property type="project" value="InterPro"/>
</dbReference>
<keyword evidence="2 5" id="KW-0238">DNA-binding</keyword>
<dbReference type="InterPro" id="IPR037923">
    <property type="entry name" value="HTH-like"/>
</dbReference>
<dbReference type="OrthoDB" id="1096411at2"/>
<evidence type="ECO:0000259" key="4">
    <source>
        <dbReference type="PROSITE" id="PS01124"/>
    </source>
</evidence>
<dbReference type="EMBL" id="QLLL01000002">
    <property type="protein sequence ID" value="RAJ08572.1"/>
    <property type="molecule type" value="Genomic_DNA"/>
</dbReference>
<proteinExistence type="predicted"/>
<dbReference type="InterPro" id="IPR009057">
    <property type="entry name" value="Homeodomain-like_sf"/>
</dbReference>
<dbReference type="InterPro" id="IPR020449">
    <property type="entry name" value="Tscrpt_reg_AraC-type_HTH"/>
</dbReference>
<evidence type="ECO:0000256" key="2">
    <source>
        <dbReference type="ARBA" id="ARBA00023125"/>
    </source>
</evidence>
<comment type="caution">
    <text evidence="5">The sequence shown here is derived from an EMBL/GenBank/DDBJ whole genome shotgun (WGS) entry which is preliminary data.</text>
</comment>
<protein>
    <submittedName>
        <fullName evidence="5">AraC-like DNA-binding protein</fullName>
    </submittedName>
</protein>
<organism evidence="5 6">
    <name type="scientific">Chitinophaga skermanii</name>
    <dbReference type="NCBI Taxonomy" id="331697"/>
    <lineage>
        <taxon>Bacteria</taxon>
        <taxon>Pseudomonadati</taxon>
        <taxon>Bacteroidota</taxon>
        <taxon>Chitinophagia</taxon>
        <taxon>Chitinophagales</taxon>
        <taxon>Chitinophagaceae</taxon>
        <taxon>Chitinophaga</taxon>
    </lineage>
</organism>
<dbReference type="PROSITE" id="PS01124">
    <property type="entry name" value="HTH_ARAC_FAMILY_2"/>
    <property type="match status" value="1"/>
</dbReference>
<dbReference type="PRINTS" id="PR00032">
    <property type="entry name" value="HTHARAC"/>
</dbReference>
<dbReference type="GO" id="GO:0043565">
    <property type="term" value="F:sequence-specific DNA binding"/>
    <property type="evidence" value="ECO:0007669"/>
    <property type="project" value="InterPro"/>
</dbReference>
<evidence type="ECO:0000313" key="6">
    <source>
        <dbReference type="Proteomes" id="UP000249547"/>
    </source>
</evidence>
<evidence type="ECO:0000256" key="3">
    <source>
        <dbReference type="ARBA" id="ARBA00023163"/>
    </source>
</evidence>
<dbReference type="PANTHER" id="PTHR43280:SF32">
    <property type="entry name" value="TRANSCRIPTIONAL REGULATORY PROTEIN"/>
    <property type="match status" value="1"/>
</dbReference>
<evidence type="ECO:0000256" key="1">
    <source>
        <dbReference type="ARBA" id="ARBA00023015"/>
    </source>
</evidence>
<dbReference type="SUPFAM" id="SSF46689">
    <property type="entry name" value="Homeodomain-like"/>
    <property type="match status" value="1"/>
</dbReference>
<keyword evidence="6" id="KW-1185">Reference proteome</keyword>
<dbReference type="Gene3D" id="1.10.10.60">
    <property type="entry name" value="Homeodomain-like"/>
    <property type="match status" value="1"/>
</dbReference>
<dbReference type="Gene3D" id="2.60.120.10">
    <property type="entry name" value="Jelly Rolls"/>
    <property type="match status" value="1"/>
</dbReference>
<dbReference type="Pfam" id="PF02311">
    <property type="entry name" value="AraC_binding"/>
    <property type="match status" value="1"/>
</dbReference>
<dbReference type="PANTHER" id="PTHR43280">
    <property type="entry name" value="ARAC-FAMILY TRANSCRIPTIONAL REGULATOR"/>
    <property type="match status" value="1"/>
</dbReference>
<keyword evidence="1" id="KW-0805">Transcription regulation</keyword>
<dbReference type="InterPro" id="IPR014710">
    <property type="entry name" value="RmlC-like_jellyroll"/>
</dbReference>
<dbReference type="InterPro" id="IPR018060">
    <property type="entry name" value="HTH_AraC"/>
</dbReference>
<accession>A0A327QY81</accession>
<dbReference type="SMART" id="SM00342">
    <property type="entry name" value="HTH_ARAC"/>
    <property type="match status" value="1"/>
</dbReference>
<gene>
    <name evidence="5" type="ORF">LX64_01225</name>
</gene>
<dbReference type="SUPFAM" id="SSF51215">
    <property type="entry name" value="Regulatory protein AraC"/>
    <property type="match status" value="1"/>
</dbReference>
<evidence type="ECO:0000313" key="5">
    <source>
        <dbReference type="EMBL" id="RAJ08572.1"/>
    </source>
</evidence>
<dbReference type="AlphaFoldDB" id="A0A327QY81"/>
<name>A0A327QY81_9BACT</name>
<dbReference type="Pfam" id="PF12833">
    <property type="entry name" value="HTH_18"/>
    <property type="match status" value="1"/>
</dbReference>